<gene>
    <name evidence="1" type="ORF">AB0D95_03295</name>
</gene>
<dbReference type="EMBL" id="JBEZNA010000004">
    <property type="protein sequence ID" value="MEU9576309.1"/>
    <property type="molecule type" value="Genomic_DNA"/>
</dbReference>
<evidence type="ECO:0000313" key="2">
    <source>
        <dbReference type="Proteomes" id="UP001551584"/>
    </source>
</evidence>
<protein>
    <submittedName>
        <fullName evidence="1">Uncharacterized protein</fullName>
    </submittedName>
</protein>
<name>A0ABV3EJE0_9ACTN</name>
<reference evidence="1 2" key="1">
    <citation type="submission" date="2024-06" db="EMBL/GenBank/DDBJ databases">
        <title>The Natural Products Discovery Center: Release of the First 8490 Sequenced Strains for Exploring Actinobacteria Biosynthetic Diversity.</title>
        <authorList>
            <person name="Kalkreuter E."/>
            <person name="Kautsar S.A."/>
            <person name="Yang D."/>
            <person name="Bader C.D."/>
            <person name="Teijaro C.N."/>
            <person name="Fluegel L."/>
            <person name="Davis C.M."/>
            <person name="Simpson J.R."/>
            <person name="Lauterbach L."/>
            <person name="Steele A.D."/>
            <person name="Gui C."/>
            <person name="Meng S."/>
            <person name="Li G."/>
            <person name="Viehrig K."/>
            <person name="Ye F."/>
            <person name="Su P."/>
            <person name="Kiefer A.F."/>
            <person name="Nichols A."/>
            <person name="Cepeda A.J."/>
            <person name="Yan W."/>
            <person name="Fan B."/>
            <person name="Jiang Y."/>
            <person name="Adhikari A."/>
            <person name="Zheng C.-J."/>
            <person name="Schuster L."/>
            <person name="Cowan T.M."/>
            <person name="Smanski M.J."/>
            <person name="Chevrette M.G."/>
            <person name="De Carvalho L.P.S."/>
            <person name="Shen B."/>
        </authorList>
    </citation>
    <scope>NUCLEOTIDE SEQUENCE [LARGE SCALE GENOMIC DNA]</scope>
    <source>
        <strain evidence="1 2">NPDC048117</strain>
    </source>
</reference>
<dbReference type="RefSeq" id="WP_359268444.1">
    <property type="nucleotide sequence ID" value="NZ_JBEZNA010000004.1"/>
</dbReference>
<organism evidence="1 2">
    <name type="scientific">Streptomyces chilikensis</name>
    <dbReference type="NCBI Taxonomy" id="1194079"/>
    <lineage>
        <taxon>Bacteria</taxon>
        <taxon>Bacillati</taxon>
        <taxon>Actinomycetota</taxon>
        <taxon>Actinomycetes</taxon>
        <taxon>Kitasatosporales</taxon>
        <taxon>Streptomycetaceae</taxon>
        <taxon>Streptomyces</taxon>
    </lineage>
</organism>
<accession>A0ABV3EJE0</accession>
<evidence type="ECO:0000313" key="1">
    <source>
        <dbReference type="EMBL" id="MEU9576309.1"/>
    </source>
</evidence>
<dbReference type="Proteomes" id="UP001551584">
    <property type="component" value="Unassembled WGS sequence"/>
</dbReference>
<proteinExistence type="predicted"/>
<sequence length="155" mass="15932">MGTSSSIRITGDGFAALPANVNLNAAASGTWVATGLALVLPSAGIYQLDAVVRTVLGTMTTGESAFISVRLYDVTGAAVVPNSEVLAHQLSVGAGTSATLLTWNRTAPLAIRYAVPGARTVRLEAARVTSNGTTDQAQVVSDANGRTTLRYQRVA</sequence>
<keyword evidence="2" id="KW-1185">Reference proteome</keyword>
<comment type="caution">
    <text evidence="1">The sequence shown here is derived from an EMBL/GenBank/DDBJ whole genome shotgun (WGS) entry which is preliminary data.</text>
</comment>